<accession>A0A1I3VPL4</accession>
<dbReference type="AlphaFoldDB" id="A0A1I3VPL4"/>
<gene>
    <name evidence="1" type="ORF">SAMN05444682_11813</name>
</gene>
<sequence>MKTYSQQTGRLPHCACCRAYVLLYPDIKRIRADQQEILNRILDKLEAETEYLTAEQTMERVGISESTLLRCQHRGKITVAKIAHRKKYFRDCDVERLRREYWGRE</sequence>
<dbReference type="SUPFAM" id="SSF46955">
    <property type="entry name" value="Putative DNA-binding domain"/>
    <property type="match status" value="1"/>
</dbReference>
<protein>
    <recommendedName>
        <fullName evidence="3">Helix-turn-helix domain-containing protein</fullName>
    </recommendedName>
</protein>
<dbReference type="EMBL" id="FOQO01000018">
    <property type="protein sequence ID" value="SFJ96256.1"/>
    <property type="molecule type" value="Genomic_DNA"/>
</dbReference>
<dbReference type="InterPro" id="IPR009061">
    <property type="entry name" value="DNA-bd_dom_put_sf"/>
</dbReference>
<dbReference type="RefSeq" id="WP_090632549.1">
    <property type="nucleotide sequence ID" value="NZ_FOQO01000018.1"/>
</dbReference>
<name>A0A1I3VPL4_9SPHI</name>
<keyword evidence="2" id="KW-1185">Reference proteome</keyword>
<dbReference type="Proteomes" id="UP000198670">
    <property type="component" value="Unassembled WGS sequence"/>
</dbReference>
<evidence type="ECO:0000313" key="1">
    <source>
        <dbReference type="EMBL" id="SFJ96256.1"/>
    </source>
</evidence>
<dbReference type="OrthoDB" id="712150at2"/>
<dbReference type="STRING" id="1477437.SAMN05444682_11813"/>
<evidence type="ECO:0008006" key="3">
    <source>
        <dbReference type="Google" id="ProtNLM"/>
    </source>
</evidence>
<evidence type="ECO:0000313" key="2">
    <source>
        <dbReference type="Proteomes" id="UP000198670"/>
    </source>
</evidence>
<proteinExistence type="predicted"/>
<reference evidence="1 2" key="1">
    <citation type="submission" date="2016-10" db="EMBL/GenBank/DDBJ databases">
        <authorList>
            <person name="de Groot N.N."/>
        </authorList>
    </citation>
    <scope>NUCLEOTIDE SEQUENCE [LARGE SCALE GENOMIC DNA]</scope>
    <source>
        <strain evidence="1 2">RK1</strain>
    </source>
</reference>
<organism evidence="1 2">
    <name type="scientific">Parapedobacter indicus</name>
    <dbReference type="NCBI Taxonomy" id="1477437"/>
    <lineage>
        <taxon>Bacteria</taxon>
        <taxon>Pseudomonadati</taxon>
        <taxon>Bacteroidota</taxon>
        <taxon>Sphingobacteriia</taxon>
        <taxon>Sphingobacteriales</taxon>
        <taxon>Sphingobacteriaceae</taxon>
        <taxon>Parapedobacter</taxon>
    </lineage>
</organism>